<comment type="caution">
    <text evidence="7">The sequence shown here is derived from an EMBL/GenBank/DDBJ whole genome shotgun (WGS) entry which is preliminary data.</text>
</comment>
<evidence type="ECO:0000313" key="7">
    <source>
        <dbReference type="EMBL" id="CAJ0944811.1"/>
    </source>
</evidence>
<evidence type="ECO:0000256" key="3">
    <source>
        <dbReference type="ARBA" id="ARBA00022837"/>
    </source>
</evidence>
<name>A0ABN9LNY5_9NEOB</name>
<dbReference type="Gene3D" id="2.60.40.60">
    <property type="entry name" value="Cadherins"/>
    <property type="match status" value="1"/>
</dbReference>
<keyword evidence="2" id="KW-0677">Repeat</keyword>
<dbReference type="Proteomes" id="UP001176940">
    <property type="component" value="Unassembled WGS sequence"/>
</dbReference>
<evidence type="ECO:0000256" key="2">
    <source>
        <dbReference type="ARBA" id="ARBA00022737"/>
    </source>
</evidence>
<dbReference type="InterPro" id="IPR020894">
    <property type="entry name" value="Cadherin_CS"/>
</dbReference>
<feature type="non-terminal residue" evidence="7">
    <location>
        <position position="1"/>
    </location>
</feature>
<dbReference type="InterPro" id="IPR002126">
    <property type="entry name" value="Cadherin-like_dom"/>
</dbReference>
<reference evidence="7" key="1">
    <citation type="submission" date="2023-07" db="EMBL/GenBank/DDBJ databases">
        <authorList>
            <person name="Stuckert A."/>
        </authorList>
    </citation>
    <scope>NUCLEOTIDE SEQUENCE</scope>
</reference>
<feature type="non-terminal residue" evidence="7">
    <location>
        <position position="206"/>
    </location>
</feature>
<evidence type="ECO:0000256" key="4">
    <source>
        <dbReference type="ARBA" id="ARBA00023136"/>
    </source>
</evidence>
<comment type="subcellular location">
    <subcellularLocation>
        <location evidence="1">Membrane</location>
    </subcellularLocation>
</comment>
<dbReference type="PRINTS" id="PR00205">
    <property type="entry name" value="CADHERIN"/>
</dbReference>
<feature type="domain" description="Cadherin" evidence="6">
    <location>
        <begin position="50"/>
        <end position="150"/>
    </location>
</feature>
<evidence type="ECO:0000259" key="6">
    <source>
        <dbReference type="PROSITE" id="PS50268"/>
    </source>
</evidence>
<protein>
    <recommendedName>
        <fullName evidence="6">Cadherin domain-containing protein</fullName>
    </recommendedName>
</protein>
<keyword evidence="4" id="KW-0472">Membrane</keyword>
<keyword evidence="3 5" id="KW-0106">Calcium</keyword>
<evidence type="ECO:0000256" key="1">
    <source>
        <dbReference type="ARBA" id="ARBA00004370"/>
    </source>
</evidence>
<proteinExistence type="predicted"/>
<evidence type="ECO:0000256" key="5">
    <source>
        <dbReference type="PROSITE-ProRule" id="PRU00043"/>
    </source>
</evidence>
<dbReference type="SMART" id="SM00112">
    <property type="entry name" value="CA"/>
    <property type="match status" value="1"/>
</dbReference>
<dbReference type="SUPFAM" id="SSF49313">
    <property type="entry name" value="Cadherin-like"/>
    <property type="match status" value="1"/>
</dbReference>
<dbReference type="EMBL" id="CAUEEQ010023040">
    <property type="protein sequence ID" value="CAJ0944811.1"/>
    <property type="molecule type" value="Genomic_DNA"/>
</dbReference>
<gene>
    <name evidence="7" type="ORF">RIMI_LOCUS10589381</name>
</gene>
<evidence type="ECO:0000313" key="8">
    <source>
        <dbReference type="Proteomes" id="UP001176940"/>
    </source>
</evidence>
<dbReference type="CDD" id="cd11304">
    <property type="entry name" value="Cadherin_repeat"/>
    <property type="match status" value="2"/>
</dbReference>
<dbReference type="PANTHER" id="PTHR24027">
    <property type="entry name" value="CADHERIN-23"/>
    <property type="match status" value="1"/>
</dbReference>
<dbReference type="PROSITE" id="PS50268">
    <property type="entry name" value="CADHERIN_2"/>
    <property type="match status" value="2"/>
</dbReference>
<dbReference type="InterPro" id="IPR015919">
    <property type="entry name" value="Cadherin-like_sf"/>
</dbReference>
<organism evidence="7 8">
    <name type="scientific">Ranitomeya imitator</name>
    <name type="common">mimic poison frog</name>
    <dbReference type="NCBI Taxonomy" id="111125"/>
    <lineage>
        <taxon>Eukaryota</taxon>
        <taxon>Metazoa</taxon>
        <taxon>Chordata</taxon>
        <taxon>Craniata</taxon>
        <taxon>Vertebrata</taxon>
        <taxon>Euteleostomi</taxon>
        <taxon>Amphibia</taxon>
        <taxon>Batrachia</taxon>
        <taxon>Anura</taxon>
        <taxon>Neobatrachia</taxon>
        <taxon>Hyloidea</taxon>
        <taxon>Dendrobatidae</taxon>
        <taxon>Dendrobatinae</taxon>
        <taxon>Ranitomeya</taxon>
    </lineage>
</organism>
<dbReference type="Pfam" id="PF00028">
    <property type="entry name" value="Cadherin"/>
    <property type="match status" value="1"/>
</dbReference>
<sequence>QLDYELYQEHDLVIEARNPEPLATGIHYNSSSSTHLKVIVTDVDEKPIFSNPIYQVQVSEDIPINTWLIKINASDPEGDEIMFELRENTFNWLRINKETGDIYTNAELDRERADQYRVEVVATESKNSKMRSQVSFYLYLNDVNDNSPRLAKDYFGDIFFCYPLTKPESFEFSGTDDDRPAWGMALKFRLGGNQTTAKDWNIQYVN</sequence>
<dbReference type="PANTHER" id="PTHR24027:SF419">
    <property type="entry name" value="CADHERIN-17"/>
    <property type="match status" value="1"/>
</dbReference>
<dbReference type="InterPro" id="IPR039808">
    <property type="entry name" value="Cadherin"/>
</dbReference>
<feature type="domain" description="Cadherin" evidence="6">
    <location>
        <begin position="2"/>
        <end position="49"/>
    </location>
</feature>
<dbReference type="PROSITE" id="PS00232">
    <property type="entry name" value="CADHERIN_1"/>
    <property type="match status" value="1"/>
</dbReference>
<accession>A0ABN9LNY5</accession>
<keyword evidence="8" id="KW-1185">Reference proteome</keyword>